<protein>
    <submittedName>
        <fullName evidence="1">Uncharacterized protein</fullName>
    </submittedName>
</protein>
<name>A0A285ZWT1_9SPHI</name>
<sequence>MRYKEIEKKKVTTKKVKEIFSKHGTFISDQKAKKVLDVMYRFAKLSIKQLVTDIPGDNQRINPKT</sequence>
<dbReference type="AlphaFoldDB" id="A0A285ZWT1"/>
<dbReference type="EMBL" id="OCMT01000002">
    <property type="protein sequence ID" value="SOD14096.1"/>
    <property type="molecule type" value="Genomic_DNA"/>
</dbReference>
<gene>
    <name evidence="1" type="ORF">SAMN06297358_1401</name>
</gene>
<dbReference type="OrthoDB" id="773318at2"/>
<accession>A0A285ZWT1</accession>
<organism evidence="1 2">
    <name type="scientific">Pedobacter xixiisoli</name>
    <dbReference type="NCBI Taxonomy" id="1476464"/>
    <lineage>
        <taxon>Bacteria</taxon>
        <taxon>Pseudomonadati</taxon>
        <taxon>Bacteroidota</taxon>
        <taxon>Sphingobacteriia</taxon>
        <taxon>Sphingobacteriales</taxon>
        <taxon>Sphingobacteriaceae</taxon>
        <taxon>Pedobacter</taxon>
    </lineage>
</organism>
<dbReference type="RefSeq" id="WP_097130287.1">
    <property type="nucleotide sequence ID" value="NZ_OCMT01000002.1"/>
</dbReference>
<keyword evidence="2" id="KW-1185">Reference proteome</keyword>
<proteinExistence type="predicted"/>
<dbReference type="Proteomes" id="UP000219281">
    <property type="component" value="Unassembled WGS sequence"/>
</dbReference>
<evidence type="ECO:0000313" key="2">
    <source>
        <dbReference type="Proteomes" id="UP000219281"/>
    </source>
</evidence>
<evidence type="ECO:0000313" key="1">
    <source>
        <dbReference type="EMBL" id="SOD14096.1"/>
    </source>
</evidence>
<reference evidence="2" key="1">
    <citation type="submission" date="2017-09" db="EMBL/GenBank/DDBJ databases">
        <authorList>
            <person name="Varghese N."/>
            <person name="Submissions S."/>
        </authorList>
    </citation>
    <scope>NUCLEOTIDE SEQUENCE [LARGE SCALE GENOMIC DNA]</scope>
    <source>
        <strain evidence="2">CGMCC 1.12803</strain>
    </source>
</reference>